<feature type="region of interest" description="Disordered" evidence="1">
    <location>
        <begin position="601"/>
        <end position="716"/>
    </location>
</feature>
<sequence length="1479" mass="166704">MYGGFQRNHHSCCCQKMHPCVTERKKAMLGKGYKLGGTVLQEGIQKSGQEAQRTTKIGVTFPSKFSKPKGQEDPCKDNSTRNLLTGKTLLTKVGSMSKSLASQGIQNPKSKPNLEQDQKALAKIKPKRRRGKKTPKRSTAGNIEQPFDDDGIWFECNVPFRVNIPFPISMKNLFGSQLFSGNSNYQILKTLVPEGRLQKDSKLERPLSFSMRPALPPPDLQSINSSSKALTFTKKKGFRRGRKPFPCETSTQTIEEDCDPVLCCLEQIRNQLASKTPENQEKNLPRCFAEKSTNVGSIQNERNEAGVETFEQSSPNEAIEPGKDDKSENLKPSDPQQATSLGSFKKNSPRSSLNTLQQPKSRINNLENKGTSPITLPKSSLESSEAQKESEEKEETNLTPEEGDLKIPNDEETAFVNVPKPILKPCICLCRLPRVFPKCTRVMMPSSVCQPHFMNGCRMTRWQNQRQPNQHCCQCINTQGNQNQIPSITASLKDDIPYEQVASEICNHSNSKSCLDHCENPITTGQRSIMKRESVEPNQRLGERTLNKNICFRECVSTYSQSTENQLPANECPQYHCNESYASSRTDIDCDNVDRSSNCDFRSSNSVKSSDQTSVVSGSNSSYTVPSINPSERASLSEASKSEIPKDSSSKINSNISSNESLSSSRKTSRTSSLRSNSKTNKSSAPNEVSRFGNKNQVLPHNQTENKRNRRLGKRISSGVETFAEDSIDCGHDEFSEKAEAQTPNNSFSEAVRACQKCSDHLISERKRKASSHKSQEQKADSSKESISSRSSGQRNNFESFPNGTVVPKQTIDQSCNRNRGVSFKQRSQSAPECWILQFPKRNPTNRSEKSHLNSPANCRESQRCPENVLVLQDETCESDSDDYELVRCNHLSTENETSNENCGACKTPDYSINASILNELKKEESSISPTQSQRTFILVDSQHPNDLNISQQDQEREKPPMVQVPFRMSSTEDLGILQPKNWRELGLKFTMLHANQFQMAPATTNHVALPTRIPKMDENQNSNFPVGQMNDVFVPASSPPTRTNTAEQSIERRSRNLHQPGTSDSFSSVYPSSRRKISSENRSNDPRKISNAEIRVVQKNDSNNSNSERFISVSNQHSEQLNVYNENQFRQDESGNCYRKSDYRSDQSQLYNHQFETGLHNSEAGVSGYSEIHSIPTVLTWTNPAQNSQLAASNKSNATERSTDVETLETVTLMQPRKLRSCESAGIRNQANINENIVLIETRTPCNRENLLQTCGRPPCNSCPHHYTGLPPSHRQGFMQPPDHLLEPQISMSAPQNVTPFDEGYLIDPRDQWMTTKSPASAPAVQHPYQMKEPYQPKPRSHHQFQEPVHPPQSSFQPTNPGHYPQLTENIRMLPDGFYDRTVNKYNIARMDSNFQPPQFPLEPQFLHGEQHPAFRQPACPYGNQCHPQLMMASFPDPNRRYVPPQNQYPAEMENQLSMFWTQQNVNLDYYDQSEYQT</sequence>
<evidence type="ECO:0000313" key="3">
    <source>
        <dbReference type="Proteomes" id="UP000002282"/>
    </source>
</evidence>
<feature type="compositionally biased region" description="Polar residues" evidence="1">
    <location>
        <begin position="601"/>
        <end position="639"/>
    </location>
</feature>
<feature type="region of interest" description="Disordered" evidence="1">
    <location>
        <begin position="305"/>
        <end position="406"/>
    </location>
</feature>
<feature type="compositionally biased region" description="Basic and acidic residues" evidence="1">
    <location>
        <begin position="1078"/>
        <end position="1091"/>
    </location>
</feature>
<feature type="compositionally biased region" description="Polar residues" evidence="1">
    <location>
        <begin position="99"/>
        <end position="111"/>
    </location>
</feature>
<organism evidence="2 3">
    <name type="scientific">Drosophila yakuba</name>
    <name type="common">Fruit fly</name>
    <dbReference type="NCBI Taxonomy" id="7245"/>
    <lineage>
        <taxon>Eukaryota</taxon>
        <taxon>Metazoa</taxon>
        <taxon>Ecdysozoa</taxon>
        <taxon>Arthropoda</taxon>
        <taxon>Hexapoda</taxon>
        <taxon>Insecta</taxon>
        <taxon>Pterygota</taxon>
        <taxon>Neoptera</taxon>
        <taxon>Endopterygota</taxon>
        <taxon>Diptera</taxon>
        <taxon>Brachycera</taxon>
        <taxon>Muscomorpha</taxon>
        <taxon>Ephydroidea</taxon>
        <taxon>Drosophilidae</taxon>
        <taxon>Drosophila</taxon>
        <taxon>Sophophora</taxon>
    </lineage>
</organism>
<feature type="compositionally biased region" description="Basic and acidic residues" evidence="1">
    <location>
        <begin position="640"/>
        <end position="649"/>
    </location>
</feature>
<reference evidence="2 3" key="2">
    <citation type="journal article" date="2007" name="PLoS Biol.">
        <title>Principles of genome evolution in the Drosophila melanogaster species group.</title>
        <authorList>
            <person name="Ranz J.M."/>
            <person name="Maurin D."/>
            <person name="Chan Y.S."/>
            <person name="von Grotthuss M."/>
            <person name="Hillier L.W."/>
            <person name="Roote J."/>
            <person name="Ashburner M."/>
            <person name="Bergman C.M."/>
        </authorList>
    </citation>
    <scope>NUCLEOTIDE SEQUENCE [LARGE SCALE GENOMIC DNA]</scope>
    <source>
        <strain evidence="3">Tai18E2 / Tucson 14021-0261.01</strain>
    </source>
</reference>
<reference evidence="2 3" key="1">
    <citation type="journal article" date="2007" name="Nature">
        <title>Evolution of genes and genomes on the Drosophila phylogeny.</title>
        <authorList>
            <consortium name="Drosophila 12 Genomes Consortium"/>
            <person name="Clark A.G."/>
            <person name="Eisen M.B."/>
            <person name="Smith D.R."/>
            <person name="Bergman C.M."/>
            <person name="Oliver B."/>
            <person name="Markow T.A."/>
            <person name="Kaufman T.C."/>
            <person name="Kellis M."/>
            <person name="Gelbart W."/>
            <person name="Iyer V.N."/>
            <person name="Pollard D.A."/>
            <person name="Sackton T.B."/>
            <person name="Larracuente A.M."/>
            <person name="Singh N.D."/>
            <person name="Abad J.P."/>
            <person name="Abt D.N."/>
            <person name="Adryan B."/>
            <person name="Aguade M."/>
            <person name="Akashi H."/>
            <person name="Anderson W.W."/>
            <person name="Aquadro C.F."/>
            <person name="Ardell D.H."/>
            <person name="Arguello R."/>
            <person name="Artieri C.G."/>
            <person name="Barbash D.A."/>
            <person name="Barker D."/>
            <person name="Barsanti P."/>
            <person name="Batterham P."/>
            <person name="Batzoglou S."/>
            <person name="Begun D."/>
            <person name="Bhutkar A."/>
            <person name="Blanco E."/>
            <person name="Bosak S.A."/>
            <person name="Bradley R.K."/>
            <person name="Brand A.D."/>
            <person name="Brent M.R."/>
            <person name="Brooks A.N."/>
            <person name="Brown R.H."/>
            <person name="Butlin R.K."/>
            <person name="Caggese C."/>
            <person name="Calvi B.R."/>
            <person name="Bernardo de Carvalho A."/>
            <person name="Caspi A."/>
            <person name="Castrezana S."/>
            <person name="Celniker S.E."/>
            <person name="Chang J.L."/>
            <person name="Chapple C."/>
            <person name="Chatterji S."/>
            <person name="Chinwalla A."/>
            <person name="Civetta A."/>
            <person name="Clifton S.W."/>
            <person name="Comeron J.M."/>
            <person name="Costello J.C."/>
            <person name="Coyne J.A."/>
            <person name="Daub J."/>
            <person name="David R.G."/>
            <person name="Delcher A.L."/>
            <person name="Delehaunty K."/>
            <person name="Do C.B."/>
            <person name="Ebling H."/>
            <person name="Edwards K."/>
            <person name="Eickbush T."/>
            <person name="Evans J.D."/>
            <person name="Filipski A."/>
            <person name="Findeiss S."/>
            <person name="Freyhult E."/>
            <person name="Fulton L."/>
            <person name="Fulton R."/>
            <person name="Garcia A.C."/>
            <person name="Gardiner A."/>
            <person name="Garfield D.A."/>
            <person name="Garvin B.E."/>
            <person name="Gibson G."/>
            <person name="Gilbert D."/>
            <person name="Gnerre S."/>
            <person name="Godfrey J."/>
            <person name="Good R."/>
            <person name="Gotea V."/>
            <person name="Gravely B."/>
            <person name="Greenberg A.J."/>
            <person name="Griffiths-Jones S."/>
            <person name="Gross S."/>
            <person name="Guigo R."/>
            <person name="Gustafson E.A."/>
            <person name="Haerty W."/>
            <person name="Hahn M.W."/>
            <person name="Halligan D.L."/>
            <person name="Halpern A.L."/>
            <person name="Halter G.M."/>
            <person name="Han M.V."/>
            <person name="Heger A."/>
            <person name="Hillier L."/>
            <person name="Hinrichs A.S."/>
            <person name="Holmes I."/>
            <person name="Hoskins R.A."/>
            <person name="Hubisz M.J."/>
            <person name="Hultmark D."/>
            <person name="Huntley M.A."/>
            <person name="Jaffe D.B."/>
            <person name="Jagadeeshan S."/>
            <person name="Jeck W.R."/>
            <person name="Johnson J."/>
            <person name="Jones C.D."/>
            <person name="Jordan W.C."/>
            <person name="Karpen G.H."/>
            <person name="Kataoka E."/>
            <person name="Keightley P.D."/>
            <person name="Kheradpour P."/>
            <person name="Kirkness E.F."/>
            <person name="Koerich L.B."/>
            <person name="Kristiansen K."/>
            <person name="Kudrna D."/>
            <person name="Kulathinal R.J."/>
            <person name="Kumar S."/>
            <person name="Kwok R."/>
            <person name="Lander E."/>
            <person name="Langley C.H."/>
            <person name="Lapoint R."/>
            <person name="Lazzaro B.P."/>
            <person name="Lee S.J."/>
            <person name="Levesque L."/>
            <person name="Li R."/>
            <person name="Lin C.F."/>
            <person name="Lin M.F."/>
            <person name="Lindblad-Toh K."/>
            <person name="Llopart A."/>
            <person name="Long M."/>
            <person name="Low L."/>
            <person name="Lozovsky E."/>
            <person name="Lu J."/>
            <person name="Luo M."/>
            <person name="Machado C.A."/>
            <person name="Makalowski W."/>
            <person name="Marzo M."/>
            <person name="Matsuda M."/>
            <person name="Matzkin L."/>
            <person name="McAllister B."/>
            <person name="McBride C.S."/>
            <person name="McKernan B."/>
            <person name="McKernan K."/>
            <person name="Mendez-Lago M."/>
            <person name="Minx P."/>
            <person name="Mollenhauer M.U."/>
            <person name="Montooth K."/>
            <person name="Mount S.M."/>
            <person name="Mu X."/>
            <person name="Myers E."/>
            <person name="Negre B."/>
            <person name="Newfeld S."/>
            <person name="Nielsen R."/>
            <person name="Noor M.A."/>
            <person name="O'Grady P."/>
            <person name="Pachter L."/>
            <person name="Papaceit M."/>
            <person name="Parisi M.J."/>
            <person name="Parisi M."/>
            <person name="Parts L."/>
            <person name="Pedersen J.S."/>
            <person name="Pesole G."/>
            <person name="Phillippy A.M."/>
            <person name="Ponting C.P."/>
            <person name="Pop M."/>
            <person name="Porcelli D."/>
            <person name="Powell J.R."/>
            <person name="Prohaska S."/>
            <person name="Pruitt K."/>
            <person name="Puig M."/>
            <person name="Quesneville H."/>
            <person name="Ram K.R."/>
            <person name="Rand D."/>
            <person name="Rasmussen M.D."/>
            <person name="Reed L.K."/>
            <person name="Reenan R."/>
            <person name="Reily A."/>
            <person name="Remington K.A."/>
            <person name="Rieger T.T."/>
            <person name="Ritchie M.G."/>
            <person name="Robin C."/>
            <person name="Rogers Y.H."/>
            <person name="Rohde C."/>
            <person name="Rozas J."/>
            <person name="Rubenfield M.J."/>
            <person name="Ruiz A."/>
            <person name="Russo S."/>
            <person name="Salzberg S.L."/>
            <person name="Sanchez-Gracia A."/>
            <person name="Saranga D.J."/>
            <person name="Sato H."/>
            <person name="Schaeffer S.W."/>
            <person name="Schatz M.C."/>
            <person name="Schlenke T."/>
            <person name="Schwartz R."/>
            <person name="Segarra C."/>
            <person name="Singh R.S."/>
            <person name="Sirot L."/>
            <person name="Sirota M."/>
            <person name="Sisneros N.B."/>
            <person name="Smith C.D."/>
            <person name="Smith T.F."/>
            <person name="Spieth J."/>
            <person name="Stage D.E."/>
            <person name="Stark A."/>
            <person name="Stephan W."/>
            <person name="Strausberg R.L."/>
            <person name="Strempel S."/>
            <person name="Sturgill D."/>
            <person name="Sutton G."/>
            <person name="Sutton G.G."/>
            <person name="Tao W."/>
            <person name="Teichmann S."/>
            <person name="Tobari Y.N."/>
            <person name="Tomimura Y."/>
            <person name="Tsolas J.M."/>
            <person name="Valente V.L."/>
            <person name="Venter E."/>
            <person name="Venter J.C."/>
            <person name="Vicario S."/>
            <person name="Vieira F.G."/>
            <person name="Vilella A.J."/>
            <person name="Villasante A."/>
            <person name="Walenz B."/>
            <person name="Wang J."/>
            <person name="Wasserman M."/>
            <person name="Watts T."/>
            <person name="Wilson D."/>
            <person name="Wilson R.K."/>
            <person name="Wing R.A."/>
            <person name="Wolfner M.F."/>
            <person name="Wong A."/>
            <person name="Wong G.K."/>
            <person name="Wu C.I."/>
            <person name="Wu G."/>
            <person name="Yamamoto D."/>
            <person name="Yang H.P."/>
            <person name="Yang S.P."/>
            <person name="Yorke J.A."/>
            <person name="Yoshida K."/>
            <person name="Zdobnov E."/>
            <person name="Zhang P."/>
            <person name="Zhang Y."/>
            <person name="Zimin A.V."/>
            <person name="Baldwin J."/>
            <person name="Abdouelleil A."/>
            <person name="Abdulkadir J."/>
            <person name="Abebe A."/>
            <person name="Abera B."/>
            <person name="Abreu J."/>
            <person name="Acer S.C."/>
            <person name="Aftuck L."/>
            <person name="Alexander A."/>
            <person name="An P."/>
            <person name="Anderson E."/>
            <person name="Anderson S."/>
            <person name="Arachi H."/>
            <person name="Azer M."/>
            <person name="Bachantsang P."/>
            <person name="Barry A."/>
            <person name="Bayul T."/>
            <person name="Berlin A."/>
            <person name="Bessette D."/>
            <person name="Bloom T."/>
            <person name="Blye J."/>
            <person name="Boguslavskiy L."/>
            <person name="Bonnet C."/>
            <person name="Boukhgalter B."/>
            <person name="Bourzgui I."/>
            <person name="Brown A."/>
            <person name="Cahill P."/>
            <person name="Channer S."/>
            <person name="Cheshatsang Y."/>
            <person name="Chuda L."/>
            <person name="Citroen M."/>
            <person name="Collymore A."/>
            <person name="Cooke P."/>
            <person name="Costello M."/>
            <person name="D'Aco K."/>
            <person name="Daza R."/>
            <person name="De Haan G."/>
            <person name="DeGray S."/>
            <person name="DeMaso C."/>
            <person name="Dhargay N."/>
            <person name="Dooley K."/>
            <person name="Dooley E."/>
            <person name="Doricent M."/>
            <person name="Dorje P."/>
            <person name="Dorjee K."/>
            <person name="Dupes A."/>
            <person name="Elong R."/>
            <person name="Falk J."/>
            <person name="Farina A."/>
            <person name="Faro S."/>
            <person name="Ferguson D."/>
            <person name="Fisher S."/>
            <person name="Foley C.D."/>
            <person name="Franke A."/>
            <person name="Friedrich D."/>
            <person name="Gadbois L."/>
            <person name="Gearin G."/>
            <person name="Gearin C.R."/>
            <person name="Giannoukos G."/>
            <person name="Goode T."/>
            <person name="Graham J."/>
            <person name="Grandbois E."/>
            <person name="Grewal S."/>
            <person name="Gyaltsen K."/>
            <person name="Hafez N."/>
            <person name="Hagos B."/>
            <person name="Hall J."/>
            <person name="Henson C."/>
            <person name="Hollinger A."/>
            <person name="Honan T."/>
            <person name="Huard M.D."/>
            <person name="Hughes L."/>
            <person name="Hurhula B."/>
            <person name="Husby M.E."/>
            <person name="Kamat A."/>
            <person name="Kanga B."/>
            <person name="Kashin S."/>
            <person name="Khazanovich D."/>
            <person name="Kisner P."/>
            <person name="Lance K."/>
            <person name="Lara M."/>
            <person name="Lee W."/>
            <person name="Lennon N."/>
            <person name="Letendre F."/>
            <person name="LeVine R."/>
            <person name="Lipovsky A."/>
            <person name="Liu X."/>
            <person name="Liu J."/>
            <person name="Liu S."/>
            <person name="Lokyitsang T."/>
            <person name="Lokyitsang Y."/>
            <person name="Lubonja R."/>
            <person name="Lui A."/>
            <person name="MacDonald P."/>
            <person name="Magnisalis V."/>
            <person name="Maru K."/>
            <person name="Matthews C."/>
            <person name="McCusker W."/>
            <person name="McDonough S."/>
            <person name="Mehta T."/>
            <person name="Meldrim J."/>
            <person name="Meneus L."/>
            <person name="Mihai O."/>
            <person name="Mihalev A."/>
            <person name="Mihova T."/>
            <person name="Mittelman R."/>
            <person name="Mlenga V."/>
            <person name="Montmayeur A."/>
            <person name="Mulrain L."/>
            <person name="Navidi A."/>
            <person name="Naylor J."/>
            <person name="Negash T."/>
            <person name="Nguyen T."/>
            <person name="Nguyen N."/>
            <person name="Nicol R."/>
            <person name="Norbu C."/>
            <person name="Norbu N."/>
            <person name="Novod N."/>
            <person name="O'Neill B."/>
            <person name="Osman S."/>
            <person name="Markiewicz E."/>
            <person name="Oyono O.L."/>
            <person name="Patti C."/>
            <person name="Phunkhang P."/>
            <person name="Pierre F."/>
            <person name="Priest M."/>
            <person name="Raghuraman S."/>
            <person name="Rege F."/>
            <person name="Reyes R."/>
            <person name="Rise C."/>
            <person name="Rogov P."/>
            <person name="Ross K."/>
            <person name="Ryan E."/>
            <person name="Settipalli S."/>
            <person name="Shea T."/>
            <person name="Sherpa N."/>
            <person name="Shi L."/>
            <person name="Shih D."/>
            <person name="Sparrow T."/>
            <person name="Spaulding J."/>
            <person name="Stalker J."/>
            <person name="Stange-Thomann N."/>
            <person name="Stavropoulos S."/>
            <person name="Stone C."/>
            <person name="Strader C."/>
            <person name="Tesfaye S."/>
            <person name="Thomson T."/>
            <person name="Thoulutsang Y."/>
            <person name="Thoulutsang D."/>
            <person name="Topham K."/>
            <person name="Topping I."/>
            <person name="Tsamla T."/>
            <person name="Vassiliev H."/>
            <person name="Vo A."/>
            <person name="Wangchuk T."/>
            <person name="Wangdi T."/>
            <person name="Weiand M."/>
            <person name="Wilkinson J."/>
            <person name="Wilson A."/>
            <person name="Yadav S."/>
            <person name="Young G."/>
            <person name="Yu Q."/>
            <person name="Zembek L."/>
            <person name="Zhong D."/>
            <person name="Zimmer A."/>
            <person name="Zwirko Z."/>
            <person name="Jaffe D.B."/>
            <person name="Alvarez P."/>
            <person name="Brockman W."/>
            <person name="Butler J."/>
            <person name="Chin C."/>
            <person name="Gnerre S."/>
            <person name="Grabherr M."/>
            <person name="Kleber M."/>
            <person name="Mauceli E."/>
            <person name="MacCallum I."/>
        </authorList>
    </citation>
    <scope>NUCLEOTIDE SEQUENCE [LARGE SCALE GENOMIC DNA]</scope>
    <source>
        <strain evidence="3">Tai18E2 / Tucson 14021-0261.01</strain>
    </source>
</reference>
<feature type="compositionally biased region" description="Basic and acidic residues" evidence="1">
    <location>
        <begin position="320"/>
        <end position="331"/>
    </location>
</feature>
<evidence type="ECO:0000313" key="2">
    <source>
        <dbReference type="EMBL" id="KRK01770.1"/>
    </source>
</evidence>
<name>A0A0R1E2J6_DROYA</name>
<feature type="compositionally biased region" description="Polar residues" evidence="1">
    <location>
        <begin position="811"/>
        <end position="824"/>
    </location>
</feature>
<feature type="compositionally biased region" description="Basic and acidic residues" evidence="1">
    <location>
        <begin position="774"/>
        <end position="784"/>
    </location>
</feature>
<feature type="compositionally biased region" description="Polar residues" evidence="1">
    <location>
        <begin position="793"/>
        <end position="803"/>
    </location>
</feature>
<protein>
    <submittedName>
        <fullName evidence="2">Uncharacterized protein, isoform B</fullName>
    </submittedName>
</protein>
<feature type="region of interest" description="Disordered" evidence="1">
    <location>
        <begin position="1333"/>
        <end position="1363"/>
    </location>
</feature>
<feature type="compositionally biased region" description="Polar residues" evidence="1">
    <location>
        <begin position="1040"/>
        <end position="1049"/>
    </location>
</feature>
<dbReference type="Proteomes" id="UP000002282">
    <property type="component" value="Chromosome 3L"/>
</dbReference>
<gene>
    <name evidence="2" type="primary">Dyak\GE20098</name>
    <name evidence="2" type="synonym">dyak_GLEANR_3947</name>
    <name evidence="2" type="synonym">GE20098</name>
    <name evidence="2" type="ORF">Dyak_GE20098</name>
</gene>
<evidence type="ECO:0000256" key="1">
    <source>
        <dbReference type="SAM" id="MobiDB-lite"/>
    </source>
</evidence>
<dbReference type="OrthoDB" id="7872381at2759"/>
<feature type="region of interest" description="Disordered" evidence="1">
    <location>
        <begin position="99"/>
        <end position="144"/>
    </location>
</feature>
<accession>A0A0R1E2J6</accession>
<feature type="region of interest" description="Disordered" evidence="1">
    <location>
        <begin position="764"/>
        <end position="824"/>
    </location>
</feature>
<dbReference type="EMBL" id="CM000159">
    <property type="protein sequence ID" value="KRK01770.1"/>
    <property type="molecule type" value="Genomic_DNA"/>
</dbReference>
<feature type="region of interest" description="Disordered" evidence="1">
    <location>
        <begin position="1032"/>
        <end position="1108"/>
    </location>
</feature>
<proteinExistence type="predicted"/>
<feature type="compositionally biased region" description="Polar residues" evidence="1">
    <location>
        <begin position="334"/>
        <end position="374"/>
    </location>
</feature>
<feature type="compositionally biased region" description="Basic residues" evidence="1">
    <location>
        <begin position="122"/>
        <end position="136"/>
    </location>
</feature>
<feature type="compositionally biased region" description="Polar residues" evidence="1">
    <location>
        <begin position="693"/>
        <end position="703"/>
    </location>
</feature>
<feature type="compositionally biased region" description="Polar residues" evidence="1">
    <location>
        <begin position="1058"/>
        <end position="1072"/>
    </location>
</feature>
<feature type="compositionally biased region" description="Low complexity" evidence="1">
    <location>
        <begin position="650"/>
        <end position="684"/>
    </location>
</feature>
<keyword evidence="3" id="KW-1185">Reference proteome</keyword>